<evidence type="ECO:0000313" key="2">
    <source>
        <dbReference type="EMBL" id="VDI01456.1"/>
    </source>
</evidence>
<sequence length="129" mass="15218">MIAKPLRDIEQTEEGTTEMTQENDRLKSIISDIIDQDGKNYIRMTTKHNEQLYQHINHAIEIVLKDKKENVEDYTDSIDDLVKKTFNKENYITCKKCQTLNEKRKRVCISCGEREIIKEAIQKDKKKSI</sequence>
<evidence type="ECO:0000313" key="3">
    <source>
        <dbReference type="Proteomes" id="UP000596742"/>
    </source>
</evidence>
<proteinExistence type="predicted"/>
<reference evidence="2" key="1">
    <citation type="submission" date="2018-11" db="EMBL/GenBank/DDBJ databases">
        <authorList>
            <person name="Alioto T."/>
            <person name="Alioto T."/>
        </authorList>
    </citation>
    <scope>NUCLEOTIDE SEQUENCE</scope>
</reference>
<feature type="compositionally biased region" description="Basic and acidic residues" evidence="1">
    <location>
        <begin position="1"/>
        <end position="10"/>
    </location>
</feature>
<name>A0A8B6C9D9_MYTGA</name>
<comment type="caution">
    <text evidence="2">The sequence shown here is derived from an EMBL/GenBank/DDBJ whole genome shotgun (WGS) entry which is preliminary data.</text>
</comment>
<keyword evidence="3" id="KW-1185">Reference proteome</keyword>
<gene>
    <name evidence="2" type="ORF">MGAL_10B002737</name>
</gene>
<dbReference type="Proteomes" id="UP000596742">
    <property type="component" value="Unassembled WGS sequence"/>
</dbReference>
<evidence type="ECO:0000256" key="1">
    <source>
        <dbReference type="SAM" id="MobiDB-lite"/>
    </source>
</evidence>
<dbReference type="AlphaFoldDB" id="A0A8B6C9D9"/>
<organism evidence="2 3">
    <name type="scientific">Mytilus galloprovincialis</name>
    <name type="common">Mediterranean mussel</name>
    <dbReference type="NCBI Taxonomy" id="29158"/>
    <lineage>
        <taxon>Eukaryota</taxon>
        <taxon>Metazoa</taxon>
        <taxon>Spiralia</taxon>
        <taxon>Lophotrochozoa</taxon>
        <taxon>Mollusca</taxon>
        <taxon>Bivalvia</taxon>
        <taxon>Autobranchia</taxon>
        <taxon>Pteriomorphia</taxon>
        <taxon>Mytilida</taxon>
        <taxon>Mytiloidea</taxon>
        <taxon>Mytilidae</taxon>
        <taxon>Mytilinae</taxon>
        <taxon>Mytilus</taxon>
    </lineage>
</organism>
<feature type="region of interest" description="Disordered" evidence="1">
    <location>
        <begin position="1"/>
        <end position="22"/>
    </location>
</feature>
<protein>
    <submittedName>
        <fullName evidence="2">Uncharacterized protein</fullName>
    </submittedName>
</protein>
<accession>A0A8B6C9D9</accession>
<dbReference type="EMBL" id="UYJE01001353">
    <property type="protein sequence ID" value="VDI01456.1"/>
    <property type="molecule type" value="Genomic_DNA"/>
</dbReference>